<protein>
    <submittedName>
        <fullName evidence="2">Uncharacterized protein</fullName>
    </submittedName>
</protein>
<evidence type="ECO:0000313" key="3">
    <source>
        <dbReference type="Proteomes" id="UP000017836"/>
    </source>
</evidence>
<dbReference type="Proteomes" id="UP000017836">
    <property type="component" value="Unassembled WGS sequence"/>
</dbReference>
<dbReference type="HOGENOM" id="CLU_2055672_0_0_1"/>
<keyword evidence="1" id="KW-0812">Transmembrane</keyword>
<feature type="transmembrane region" description="Helical" evidence="1">
    <location>
        <begin position="100"/>
        <end position="118"/>
    </location>
</feature>
<keyword evidence="1" id="KW-1133">Transmembrane helix</keyword>
<accession>W1NQT0</accession>
<dbReference type="AlphaFoldDB" id="W1NQT0"/>
<name>W1NQT0_AMBTC</name>
<dbReference type="EMBL" id="KI396540">
    <property type="protein sequence ID" value="ERM97174.1"/>
    <property type="molecule type" value="Genomic_DNA"/>
</dbReference>
<gene>
    <name evidence="2" type="ORF">AMTR_s00119p00016300</name>
</gene>
<feature type="non-terminal residue" evidence="2">
    <location>
        <position position="1"/>
    </location>
</feature>
<keyword evidence="1" id="KW-0472">Membrane</keyword>
<evidence type="ECO:0000256" key="1">
    <source>
        <dbReference type="SAM" id="Phobius"/>
    </source>
</evidence>
<feature type="transmembrane region" description="Helical" evidence="1">
    <location>
        <begin position="55"/>
        <end position="73"/>
    </location>
</feature>
<keyword evidence="3" id="KW-1185">Reference proteome</keyword>
<dbReference type="Gramene" id="ERM97174">
    <property type="protein sequence ID" value="ERM97174"/>
    <property type="gene ID" value="AMTR_s00119p00016300"/>
</dbReference>
<reference evidence="3" key="1">
    <citation type="journal article" date="2013" name="Science">
        <title>The Amborella genome and the evolution of flowering plants.</title>
        <authorList>
            <consortium name="Amborella Genome Project"/>
        </authorList>
    </citation>
    <scope>NUCLEOTIDE SEQUENCE [LARGE SCALE GENOMIC DNA]</scope>
</reference>
<sequence length="120" mass="14071">DKVDVTLRPELEASDDVTLAAKFEEAKEEEKLLINTEASVTWWQRFVLNALRSGLEFLLLLFLGFSLSFFYYVQAEKKRKLNMQEKEGKSRGISSFRHKVMHQICIAGMLPLAHWIYFVW</sequence>
<organism evidence="2 3">
    <name type="scientific">Amborella trichopoda</name>
    <dbReference type="NCBI Taxonomy" id="13333"/>
    <lineage>
        <taxon>Eukaryota</taxon>
        <taxon>Viridiplantae</taxon>
        <taxon>Streptophyta</taxon>
        <taxon>Embryophyta</taxon>
        <taxon>Tracheophyta</taxon>
        <taxon>Spermatophyta</taxon>
        <taxon>Magnoliopsida</taxon>
        <taxon>Amborellales</taxon>
        <taxon>Amborellaceae</taxon>
        <taxon>Amborella</taxon>
    </lineage>
</organism>
<evidence type="ECO:0000313" key="2">
    <source>
        <dbReference type="EMBL" id="ERM97174.1"/>
    </source>
</evidence>
<proteinExistence type="predicted"/>